<evidence type="ECO:0000259" key="9">
    <source>
        <dbReference type="Pfam" id="PF16916"/>
    </source>
</evidence>
<dbReference type="InterPro" id="IPR058533">
    <property type="entry name" value="Cation_efflux_TM"/>
</dbReference>
<dbReference type="InterPro" id="IPR036837">
    <property type="entry name" value="Cation_efflux_CTD_sf"/>
</dbReference>
<sequence length="333" mass="37307">MKKQELRLITWSIILATLICGLKFYTYYLSRSVVILSDALESIINVVTGLFAFYSIRLSARPSDANHPYGHGKIEFFSIAFEGTMIAFAGVGIVYSAVIHYIHPQPLNDLHAALGLVALSGAANALIGWWLVKRGKKLESLTLEGNGRHILSDSYSSVGVLIAVGIITVSGWVWVDPLASIIAGLLILVSGYRLLRKSVSGLMDENDLGVVDEVVAILSRHREPAWIDIHNMRVQRFGTHYHIDCHVTLPYYYTLETVHDLISRLAKIVNDNFTKGEVEFFIHADPCLPECCHYCTVENCPARKEPYNLHIEWSRKNVLPNRKHYLENATFGG</sequence>
<dbReference type="RefSeq" id="WP_133994890.1">
    <property type="nucleotide sequence ID" value="NZ_SODV01000001.1"/>
</dbReference>
<feature type="transmembrane region" description="Helical" evidence="7">
    <location>
        <begin position="178"/>
        <end position="195"/>
    </location>
</feature>
<dbReference type="OrthoDB" id="9806522at2"/>
<evidence type="ECO:0000256" key="3">
    <source>
        <dbReference type="ARBA" id="ARBA00022448"/>
    </source>
</evidence>
<evidence type="ECO:0000256" key="2">
    <source>
        <dbReference type="ARBA" id="ARBA00008114"/>
    </source>
</evidence>
<evidence type="ECO:0000256" key="4">
    <source>
        <dbReference type="ARBA" id="ARBA00022692"/>
    </source>
</evidence>
<accession>A0A4R8DVP1</accession>
<dbReference type="GO" id="GO:0005886">
    <property type="term" value="C:plasma membrane"/>
    <property type="evidence" value="ECO:0007669"/>
    <property type="project" value="TreeGrafter"/>
</dbReference>
<dbReference type="InterPro" id="IPR027469">
    <property type="entry name" value="Cation_efflux_TMD_sf"/>
</dbReference>
<feature type="transmembrane region" description="Helical" evidence="7">
    <location>
        <begin position="110"/>
        <end position="132"/>
    </location>
</feature>
<dbReference type="EMBL" id="SODV01000001">
    <property type="protein sequence ID" value="TDX02269.1"/>
    <property type="molecule type" value="Genomic_DNA"/>
</dbReference>
<feature type="transmembrane region" description="Helical" evidence="7">
    <location>
        <begin position="9"/>
        <end position="28"/>
    </location>
</feature>
<evidence type="ECO:0000256" key="7">
    <source>
        <dbReference type="SAM" id="Phobius"/>
    </source>
</evidence>
<evidence type="ECO:0000256" key="6">
    <source>
        <dbReference type="ARBA" id="ARBA00023136"/>
    </source>
</evidence>
<feature type="transmembrane region" description="Helical" evidence="7">
    <location>
        <begin position="153"/>
        <end position="172"/>
    </location>
</feature>
<comment type="caution">
    <text evidence="10">The sequence shown here is derived from an EMBL/GenBank/DDBJ whole genome shotgun (WGS) entry which is preliminary data.</text>
</comment>
<gene>
    <name evidence="10" type="ORF">EDB95_3324</name>
</gene>
<evidence type="ECO:0000256" key="5">
    <source>
        <dbReference type="ARBA" id="ARBA00022989"/>
    </source>
</evidence>
<keyword evidence="11" id="KW-1185">Reference proteome</keyword>
<keyword evidence="3" id="KW-0813">Transport</keyword>
<dbReference type="Pfam" id="PF01545">
    <property type="entry name" value="Cation_efflux"/>
    <property type="match status" value="1"/>
</dbReference>
<feature type="domain" description="Cation efflux protein transmembrane" evidence="8">
    <location>
        <begin position="11"/>
        <end position="203"/>
    </location>
</feature>
<dbReference type="SUPFAM" id="SSF161111">
    <property type="entry name" value="Cation efflux protein transmembrane domain-like"/>
    <property type="match status" value="1"/>
</dbReference>
<organism evidence="10 11">
    <name type="scientific">Dinghuibacter silviterrae</name>
    <dbReference type="NCBI Taxonomy" id="1539049"/>
    <lineage>
        <taxon>Bacteria</taxon>
        <taxon>Pseudomonadati</taxon>
        <taxon>Bacteroidota</taxon>
        <taxon>Chitinophagia</taxon>
        <taxon>Chitinophagales</taxon>
        <taxon>Chitinophagaceae</taxon>
        <taxon>Dinghuibacter</taxon>
    </lineage>
</organism>
<dbReference type="Gene3D" id="3.30.70.1350">
    <property type="entry name" value="Cation efflux protein, cytoplasmic domain"/>
    <property type="match status" value="1"/>
</dbReference>
<reference evidence="10 11" key="1">
    <citation type="submission" date="2019-03" db="EMBL/GenBank/DDBJ databases">
        <title>Genomic Encyclopedia of Type Strains, Phase IV (KMG-IV): sequencing the most valuable type-strain genomes for metagenomic binning, comparative biology and taxonomic classification.</title>
        <authorList>
            <person name="Goeker M."/>
        </authorList>
    </citation>
    <scope>NUCLEOTIDE SEQUENCE [LARGE SCALE GENOMIC DNA]</scope>
    <source>
        <strain evidence="10 11">DSM 100059</strain>
    </source>
</reference>
<dbReference type="InterPro" id="IPR050291">
    <property type="entry name" value="CDF_Transporter"/>
</dbReference>
<dbReference type="Proteomes" id="UP000294498">
    <property type="component" value="Unassembled WGS sequence"/>
</dbReference>
<dbReference type="GO" id="GO:0006882">
    <property type="term" value="P:intracellular zinc ion homeostasis"/>
    <property type="evidence" value="ECO:0007669"/>
    <property type="project" value="TreeGrafter"/>
</dbReference>
<dbReference type="InterPro" id="IPR002524">
    <property type="entry name" value="Cation_efflux"/>
</dbReference>
<comment type="similarity">
    <text evidence="2">Belongs to the cation diffusion facilitator (CDF) transporter (TC 2.A.4) family.</text>
</comment>
<dbReference type="AlphaFoldDB" id="A0A4R8DVP1"/>
<keyword evidence="5 7" id="KW-1133">Transmembrane helix</keyword>
<evidence type="ECO:0000256" key="1">
    <source>
        <dbReference type="ARBA" id="ARBA00004141"/>
    </source>
</evidence>
<proteinExistence type="inferred from homology"/>
<dbReference type="Gene3D" id="1.20.1510.10">
    <property type="entry name" value="Cation efflux protein transmembrane domain"/>
    <property type="match status" value="1"/>
</dbReference>
<feature type="transmembrane region" description="Helical" evidence="7">
    <location>
        <begin position="76"/>
        <end position="98"/>
    </location>
</feature>
<dbReference type="SUPFAM" id="SSF160240">
    <property type="entry name" value="Cation efflux protein cytoplasmic domain-like"/>
    <property type="match status" value="1"/>
</dbReference>
<evidence type="ECO:0000313" key="11">
    <source>
        <dbReference type="Proteomes" id="UP000294498"/>
    </source>
</evidence>
<dbReference type="PANTHER" id="PTHR43840:SF15">
    <property type="entry name" value="MITOCHONDRIAL METAL TRANSPORTER 1-RELATED"/>
    <property type="match status" value="1"/>
</dbReference>
<comment type="subcellular location">
    <subcellularLocation>
        <location evidence="1">Membrane</location>
        <topology evidence="1">Multi-pass membrane protein</topology>
    </subcellularLocation>
</comment>
<evidence type="ECO:0000259" key="8">
    <source>
        <dbReference type="Pfam" id="PF01545"/>
    </source>
</evidence>
<dbReference type="InterPro" id="IPR027470">
    <property type="entry name" value="Cation_efflux_CTD"/>
</dbReference>
<dbReference type="GO" id="GO:0015341">
    <property type="term" value="F:zinc efflux antiporter activity"/>
    <property type="evidence" value="ECO:0007669"/>
    <property type="project" value="TreeGrafter"/>
</dbReference>
<feature type="domain" description="Cation efflux protein cytoplasmic" evidence="9">
    <location>
        <begin position="211"/>
        <end position="287"/>
    </location>
</feature>
<feature type="transmembrane region" description="Helical" evidence="7">
    <location>
        <begin position="34"/>
        <end position="56"/>
    </location>
</feature>
<keyword evidence="4 7" id="KW-0812">Transmembrane</keyword>
<dbReference type="GO" id="GO:0015093">
    <property type="term" value="F:ferrous iron transmembrane transporter activity"/>
    <property type="evidence" value="ECO:0007669"/>
    <property type="project" value="TreeGrafter"/>
</dbReference>
<dbReference type="NCBIfam" id="TIGR01297">
    <property type="entry name" value="CDF"/>
    <property type="match status" value="1"/>
</dbReference>
<protein>
    <submittedName>
        <fullName evidence="10">Cation diffusion facilitator family transporter</fullName>
    </submittedName>
</protein>
<evidence type="ECO:0000313" key="10">
    <source>
        <dbReference type="EMBL" id="TDX02269.1"/>
    </source>
</evidence>
<keyword evidence="6 7" id="KW-0472">Membrane</keyword>
<dbReference type="PANTHER" id="PTHR43840">
    <property type="entry name" value="MITOCHONDRIAL METAL TRANSPORTER 1-RELATED"/>
    <property type="match status" value="1"/>
</dbReference>
<name>A0A4R8DVP1_9BACT</name>
<dbReference type="GO" id="GO:0015086">
    <property type="term" value="F:cadmium ion transmembrane transporter activity"/>
    <property type="evidence" value="ECO:0007669"/>
    <property type="project" value="TreeGrafter"/>
</dbReference>
<dbReference type="Pfam" id="PF16916">
    <property type="entry name" value="ZT_dimer"/>
    <property type="match status" value="1"/>
</dbReference>